<dbReference type="EMBL" id="CP000560">
    <property type="protein sequence ID" value="QDE58066.1"/>
    <property type="molecule type" value="Genomic_DNA"/>
</dbReference>
<feature type="transmembrane region" description="Helical" evidence="1">
    <location>
        <begin position="50"/>
        <end position="67"/>
    </location>
</feature>
<keyword evidence="3" id="KW-1185">Reference proteome</keyword>
<dbReference type="KEGG" id="bay:RBAM_38570"/>
<keyword evidence="1" id="KW-1133">Transmembrane helix</keyword>
<name>A0A4Y6ADF8_BACVZ</name>
<evidence type="ECO:0000256" key="1">
    <source>
        <dbReference type="SAM" id="Phobius"/>
    </source>
</evidence>
<evidence type="ECO:0000313" key="3">
    <source>
        <dbReference type="Proteomes" id="UP000001120"/>
    </source>
</evidence>
<protein>
    <submittedName>
        <fullName evidence="2">Uncharacterized protein</fullName>
    </submittedName>
</protein>
<dbReference type="Proteomes" id="UP000001120">
    <property type="component" value="Chromosome"/>
</dbReference>
<dbReference type="AlphaFoldDB" id="A0A4Y6ADF8"/>
<keyword evidence="1" id="KW-0472">Membrane</keyword>
<proteinExistence type="predicted"/>
<sequence>MTSAYHHETRFPLYLSLFPFSSGMMLNPALSREIFFISYCIQQKREDKPFIFIFREMLGIFLIFFMNDSRTSTI</sequence>
<gene>
    <name evidence="2" type="ORF">RBAM_38570</name>
</gene>
<keyword evidence="1" id="KW-0812">Transmembrane</keyword>
<feature type="transmembrane region" description="Helical" evidence="1">
    <location>
        <begin position="12"/>
        <end position="30"/>
    </location>
</feature>
<organism evidence="2 3">
    <name type="scientific">Bacillus velezensis (strain DSM 23117 / BGSC 10A6 / LMG 26770 / FZB42)</name>
    <name type="common">Bacillus amyloliquefaciens subsp. plantarum</name>
    <dbReference type="NCBI Taxonomy" id="326423"/>
    <lineage>
        <taxon>Bacteria</taxon>
        <taxon>Bacillati</taxon>
        <taxon>Bacillota</taxon>
        <taxon>Bacilli</taxon>
        <taxon>Bacillales</taxon>
        <taxon>Bacillaceae</taxon>
        <taxon>Bacillus</taxon>
        <taxon>Bacillus amyloliquefaciens group</taxon>
    </lineage>
</organism>
<reference evidence="2 3" key="1">
    <citation type="journal article" date="2007" name="Nat. Biotechnol.">
        <title>Comparative analysis of the complete genome sequence of the plant growth-promoting bacterium Bacillus amyloliquefaciens FZB42.</title>
        <authorList>
            <person name="Chen X.H."/>
            <person name="Koumoutsi A."/>
            <person name="Scholz R."/>
            <person name="Eisenreich A."/>
            <person name="Schneider K."/>
            <person name="Heinemeyer I."/>
            <person name="Morgenstern B."/>
            <person name="Voss B."/>
            <person name="Hess W.R."/>
            <person name="Reva O."/>
            <person name="Junge H."/>
            <person name="Voigt B."/>
            <person name="Jungblut P.R."/>
            <person name="Vater J."/>
            <person name="Sussmuth R."/>
            <person name="Liesegang H."/>
            <person name="Strittmatter A."/>
            <person name="Gottschalk G."/>
            <person name="Borriss R."/>
        </authorList>
    </citation>
    <scope>NUCLEOTIDE SEQUENCE [LARGE SCALE GENOMIC DNA]</scope>
    <source>
        <strain evidence="3">DSM 23117 / BGSC 10A6 / LMG 26770 / FZB42</strain>
    </source>
</reference>
<evidence type="ECO:0000313" key="2">
    <source>
        <dbReference type="EMBL" id="QDE58066.1"/>
    </source>
</evidence>
<accession>A0A4Y6ADF8</accession>